<organism evidence="2 3">
    <name type="scientific">Coniochaeta ligniaria NRRL 30616</name>
    <dbReference type="NCBI Taxonomy" id="1408157"/>
    <lineage>
        <taxon>Eukaryota</taxon>
        <taxon>Fungi</taxon>
        <taxon>Dikarya</taxon>
        <taxon>Ascomycota</taxon>
        <taxon>Pezizomycotina</taxon>
        <taxon>Sordariomycetes</taxon>
        <taxon>Sordariomycetidae</taxon>
        <taxon>Coniochaetales</taxon>
        <taxon>Coniochaetaceae</taxon>
        <taxon>Coniochaeta</taxon>
    </lineage>
</organism>
<dbReference type="OrthoDB" id="5207413at2759"/>
<dbReference type="AlphaFoldDB" id="A0A1J7JAZ3"/>
<gene>
    <name evidence="2" type="ORF">CONLIGDRAFT_470594</name>
</gene>
<protein>
    <submittedName>
        <fullName evidence="2">Uncharacterized protein</fullName>
    </submittedName>
</protein>
<sequence>MANTTRRPRLRPQVYVHVEFGVSWTADQPPRNHEVTYRSRALRERLPPFPRQVPAPNTNYLSNAAPSHGPVPYDWDMYHGYYAPPLPQPELSRDIQRQGGEEPRRSSRSESRSSHERGQSAPPPFGNNPWDVNVPQAQQLAYQTGQGARQPPEVWKALPEVPSRFRLGEDSLPWGAWSVPYGYDPEAHPQDDEYHQPSVSTAAGTSGSNVASATSPTEVSVFSPGPSGPGFRPDDPGRAHELGALGAALMTVDNGFENQWWYQGQREEVTTGDVVGETIQNPQRFSRNSLGWAVASTAASRFDGLSLGTTDVMSSPLHAFASPDSAAGHPPLTRSLSTRSDELFFTERGRNSLPA</sequence>
<name>A0A1J7JAZ3_9PEZI</name>
<feature type="compositionally biased region" description="Polar residues" evidence="1">
    <location>
        <begin position="197"/>
        <end position="220"/>
    </location>
</feature>
<accession>A0A1J7JAZ3</accession>
<proteinExistence type="predicted"/>
<evidence type="ECO:0000256" key="1">
    <source>
        <dbReference type="SAM" id="MobiDB-lite"/>
    </source>
</evidence>
<feature type="region of interest" description="Disordered" evidence="1">
    <location>
        <begin position="86"/>
        <end position="132"/>
    </location>
</feature>
<feature type="compositionally biased region" description="Basic and acidic residues" evidence="1">
    <location>
        <begin position="185"/>
        <end position="195"/>
    </location>
</feature>
<dbReference type="Proteomes" id="UP000182658">
    <property type="component" value="Unassembled WGS sequence"/>
</dbReference>
<feature type="compositionally biased region" description="Basic and acidic residues" evidence="1">
    <location>
        <begin position="91"/>
        <end position="118"/>
    </location>
</feature>
<feature type="region of interest" description="Disordered" evidence="1">
    <location>
        <begin position="185"/>
        <end position="240"/>
    </location>
</feature>
<feature type="compositionally biased region" description="Low complexity" evidence="1">
    <location>
        <begin position="222"/>
        <end position="231"/>
    </location>
</feature>
<evidence type="ECO:0000313" key="3">
    <source>
        <dbReference type="Proteomes" id="UP000182658"/>
    </source>
</evidence>
<feature type="compositionally biased region" description="Polar residues" evidence="1">
    <location>
        <begin position="55"/>
        <end position="65"/>
    </location>
</feature>
<reference evidence="2 3" key="1">
    <citation type="submission" date="2016-10" db="EMBL/GenBank/DDBJ databases">
        <title>Draft genome sequence of Coniochaeta ligniaria NRRL30616, a lignocellulolytic fungus for bioabatement of inhibitors in plant biomass hydrolysates.</title>
        <authorList>
            <consortium name="DOE Joint Genome Institute"/>
            <person name="Jimenez D.J."/>
            <person name="Hector R.E."/>
            <person name="Riley R."/>
            <person name="Sun H."/>
            <person name="Grigoriev I.V."/>
            <person name="Van Elsas J.D."/>
            <person name="Nichols N.N."/>
        </authorList>
    </citation>
    <scope>NUCLEOTIDE SEQUENCE [LARGE SCALE GENOMIC DNA]</scope>
    <source>
        <strain evidence="2 3">NRRL 30616</strain>
    </source>
</reference>
<keyword evidence="3" id="KW-1185">Reference proteome</keyword>
<evidence type="ECO:0000313" key="2">
    <source>
        <dbReference type="EMBL" id="OIW26388.1"/>
    </source>
</evidence>
<feature type="region of interest" description="Disordered" evidence="1">
    <location>
        <begin position="321"/>
        <end position="341"/>
    </location>
</feature>
<feature type="region of interest" description="Disordered" evidence="1">
    <location>
        <begin position="46"/>
        <end position="65"/>
    </location>
</feature>
<dbReference type="EMBL" id="KV875100">
    <property type="protein sequence ID" value="OIW26388.1"/>
    <property type="molecule type" value="Genomic_DNA"/>
</dbReference>
<dbReference type="InParanoid" id="A0A1J7JAZ3"/>